<proteinExistence type="inferred from homology"/>
<keyword evidence="3" id="KW-0687">Ribonucleoprotein</keyword>
<dbReference type="GO" id="GO:0006412">
    <property type="term" value="P:translation"/>
    <property type="evidence" value="ECO:0007669"/>
    <property type="project" value="InterPro"/>
</dbReference>
<gene>
    <name evidence="4" type="ORF">BDK51DRAFT_12090</name>
</gene>
<sequence length="116" mass="12563">VVHVKAGRNNTLASLADSQGNVLCMSSAGRCGLRKSNRGTSDAGYQAVARMTELAVELDMAKLTKKKGVHLKIKGFGPGRDQAFRAIRAAGWRIVRITDVSVIRHGGARPRKPRRI</sequence>
<dbReference type="GO" id="GO:0003735">
    <property type="term" value="F:structural constituent of ribosome"/>
    <property type="evidence" value="ECO:0007669"/>
    <property type="project" value="InterPro"/>
</dbReference>
<evidence type="ECO:0000313" key="4">
    <source>
        <dbReference type="EMBL" id="RKO88371.1"/>
    </source>
</evidence>
<dbReference type="SUPFAM" id="SSF53137">
    <property type="entry name" value="Translational machinery components"/>
    <property type="match status" value="1"/>
</dbReference>
<evidence type="ECO:0000256" key="1">
    <source>
        <dbReference type="ARBA" id="ARBA00006194"/>
    </source>
</evidence>
<dbReference type="PANTHER" id="PTHR11759">
    <property type="entry name" value="40S RIBOSOMAL PROTEIN S14/30S RIBOSOMAL PROTEIN S11"/>
    <property type="match status" value="1"/>
</dbReference>
<keyword evidence="2" id="KW-0689">Ribosomal protein</keyword>
<evidence type="ECO:0000256" key="3">
    <source>
        <dbReference type="ARBA" id="ARBA00023274"/>
    </source>
</evidence>
<evidence type="ECO:0008006" key="6">
    <source>
        <dbReference type="Google" id="ProtNLM"/>
    </source>
</evidence>
<dbReference type="InterPro" id="IPR001971">
    <property type="entry name" value="Ribosomal_uS11"/>
</dbReference>
<keyword evidence="5" id="KW-1185">Reference proteome</keyword>
<feature type="non-terminal residue" evidence="4">
    <location>
        <position position="1"/>
    </location>
</feature>
<organism evidence="4 5">
    <name type="scientific">Blyttiomyces helicus</name>
    <dbReference type="NCBI Taxonomy" id="388810"/>
    <lineage>
        <taxon>Eukaryota</taxon>
        <taxon>Fungi</taxon>
        <taxon>Fungi incertae sedis</taxon>
        <taxon>Chytridiomycota</taxon>
        <taxon>Chytridiomycota incertae sedis</taxon>
        <taxon>Chytridiomycetes</taxon>
        <taxon>Chytridiomycetes incertae sedis</taxon>
        <taxon>Blyttiomyces</taxon>
    </lineage>
</organism>
<reference evidence="5" key="1">
    <citation type="journal article" date="2018" name="Nat. Microbiol.">
        <title>Leveraging single-cell genomics to expand the fungal tree of life.</title>
        <authorList>
            <person name="Ahrendt S.R."/>
            <person name="Quandt C.A."/>
            <person name="Ciobanu D."/>
            <person name="Clum A."/>
            <person name="Salamov A."/>
            <person name="Andreopoulos B."/>
            <person name="Cheng J.F."/>
            <person name="Woyke T."/>
            <person name="Pelin A."/>
            <person name="Henrissat B."/>
            <person name="Reynolds N.K."/>
            <person name="Benny G.L."/>
            <person name="Smith M.E."/>
            <person name="James T.Y."/>
            <person name="Grigoriev I.V."/>
        </authorList>
    </citation>
    <scope>NUCLEOTIDE SEQUENCE [LARGE SCALE GENOMIC DNA]</scope>
</reference>
<accession>A0A4P9W7D7</accession>
<dbReference type="OrthoDB" id="1654884at2759"/>
<dbReference type="InterPro" id="IPR036967">
    <property type="entry name" value="Ribosomal_uS11_sf"/>
</dbReference>
<comment type="similarity">
    <text evidence="1">Belongs to the universal ribosomal protein uS11 family.</text>
</comment>
<name>A0A4P9W7D7_9FUNG</name>
<evidence type="ECO:0000313" key="5">
    <source>
        <dbReference type="Proteomes" id="UP000269721"/>
    </source>
</evidence>
<dbReference type="Gene3D" id="3.30.420.80">
    <property type="entry name" value="Ribosomal protein S11"/>
    <property type="match status" value="1"/>
</dbReference>
<dbReference type="Pfam" id="PF00411">
    <property type="entry name" value="Ribosomal_S11"/>
    <property type="match status" value="1"/>
</dbReference>
<dbReference type="GO" id="GO:0005840">
    <property type="term" value="C:ribosome"/>
    <property type="evidence" value="ECO:0007669"/>
    <property type="project" value="UniProtKB-KW"/>
</dbReference>
<dbReference type="Proteomes" id="UP000269721">
    <property type="component" value="Unassembled WGS sequence"/>
</dbReference>
<evidence type="ECO:0000256" key="2">
    <source>
        <dbReference type="ARBA" id="ARBA00022980"/>
    </source>
</evidence>
<protein>
    <recommendedName>
        <fullName evidence="6">Ribosomal protein S11-domain-containing protein</fullName>
    </recommendedName>
</protein>
<dbReference type="HAMAP" id="MF_01310">
    <property type="entry name" value="Ribosomal_uS11"/>
    <property type="match status" value="1"/>
</dbReference>
<feature type="non-terminal residue" evidence="4">
    <location>
        <position position="116"/>
    </location>
</feature>
<dbReference type="PIRSF" id="PIRSF002131">
    <property type="entry name" value="Ribosomal_S11"/>
    <property type="match status" value="1"/>
</dbReference>
<dbReference type="AlphaFoldDB" id="A0A4P9W7D7"/>
<dbReference type="GO" id="GO:1990904">
    <property type="term" value="C:ribonucleoprotein complex"/>
    <property type="evidence" value="ECO:0007669"/>
    <property type="project" value="UniProtKB-KW"/>
</dbReference>
<dbReference type="EMBL" id="KZ996761">
    <property type="protein sequence ID" value="RKO88371.1"/>
    <property type="molecule type" value="Genomic_DNA"/>
</dbReference>